<dbReference type="AlphaFoldDB" id="A0A4C1ZHQ0"/>
<dbReference type="Proteomes" id="UP000299102">
    <property type="component" value="Unassembled WGS sequence"/>
</dbReference>
<gene>
    <name evidence="1" type="ORF">EVAR_60924_1</name>
</gene>
<accession>A0A4C1ZHQ0</accession>
<sequence length="100" mass="11355">MMTLLFKFSRSLTIKHTYLHERLHKRRGRHTRAGERPQRVTFWRPGINKRMLAEAAARSGGPVNCTSLELNPIRFALIKETPDARPSRDVSKGPGSNATC</sequence>
<dbReference type="EMBL" id="BGZK01001825">
    <property type="protein sequence ID" value="GBP86942.1"/>
    <property type="molecule type" value="Genomic_DNA"/>
</dbReference>
<comment type="caution">
    <text evidence="1">The sequence shown here is derived from an EMBL/GenBank/DDBJ whole genome shotgun (WGS) entry which is preliminary data.</text>
</comment>
<organism evidence="1 2">
    <name type="scientific">Eumeta variegata</name>
    <name type="common">Bagworm moth</name>
    <name type="synonym">Eumeta japonica</name>
    <dbReference type="NCBI Taxonomy" id="151549"/>
    <lineage>
        <taxon>Eukaryota</taxon>
        <taxon>Metazoa</taxon>
        <taxon>Ecdysozoa</taxon>
        <taxon>Arthropoda</taxon>
        <taxon>Hexapoda</taxon>
        <taxon>Insecta</taxon>
        <taxon>Pterygota</taxon>
        <taxon>Neoptera</taxon>
        <taxon>Endopterygota</taxon>
        <taxon>Lepidoptera</taxon>
        <taxon>Glossata</taxon>
        <taxon>Ditrysia</taxon>
        <taxon>Tineoidea</taxon>
        <taxon>Psychidae</taxon>
        <taxon>Oiketicinae</taxon>
        <taxon>Eumeta</taxon>
    </lineage>
</organism>
<evidence type="ECO:0000313" key="1">
    <source>
        <dbReference type="EMBL" id="GBP86942.1"/>
    </source>
</evidence>
<reference evidence="1 2" key="1">
    <citation type="journal article" date="2019" name="Commun. Biol.">
        <title>The bagworm genome reveals a unique fibroin gene that provides high tensile strength.</title>
        <authorList>
            <person name="Kono N."/>
            <person name="Nakamura H."/>
            <person name="Ohtoshi R."/>
            <person name="Tomita M."/>
            <person name="Numata K."/>
            <person name="Arakawa K."/>
        </authorList>
    </citation>
    <scope>NUCLEOTIDE SEQUENCE [LARGE SCALE GENOMIC DNA]</scope>
</reference>
<proteinExistence type="predicted"/>
<keyword evidence="2" id="KW-1185">Reference proteome</keyword>
<name>A0A4C1ZHQ0_EUMVA</name>
<evidence type="ECO:0000313" key="2">
    <source>
        <dbReference type="Proteomes" id="UP000299102"/>
    </source>
</evidence>
<protein>
    <submittedName>
        <fullName evidence="1">Uncharacterized protein</fullName>
    </submittedName>
</protein>